<feature type="domain" description="NACHT-associated inactive Restriction Endonuclease 2" evidence="1">
    <location>
        <begin position="8"/>
        <end position="126"/>
    </location>
</feature>
<dbReference type="EMBL" id="RJLR01000025">
    <property type="protein sequence ID" value="RNM04651.1"/>
    <property type="molecule type" value="Genomic_DNA"/>
</dbReference>
<name>A0A3N0FXB9_9GAMM</name>
<evidence type="ECO:0000313" key="3">
    <source>
        <dbReference type="Proteomes" id="UP000276061"/>
    </source>
</evidence>
<dbReference type="InterPro" id="IPR027417">
    <property type="entry name" value="P-loop_NTPase"/>
</dbReference>
<reference evidence="2 3" key="1">
    <citation type="submission" date="2018-11" db="EMBL/GenBank/DDBJ databases">
        <title>Characterization of surface water Dickeya isolates.</title>
        <authorList>
            <person name="Van Gijsegem F."/>
            <person name="Pedron J."/>
        </authorList>
    </citation>
    <scope>NUCLEOTIDE SEQUENCE [LARGE SCALE GENOMIC DNA]</scope>
    <source>
        <strain evidence="2 3">FVG1-MFV-O17</strain>
    </source>
</reference>
<dbReference type="RefSeq" id="WP_123252932.1">
    <property type="nucleotide sequence ID" value="NZ_RJLR01000025.1"/>
</dbReference>
<organism evidence="2 3">
    <name type="scientific">Dickeya undicola</name>
    <dbReference type="NCBI Taxonomy" id="1577887"/>
    <lineage>
        <taxon>Bacteria</taxon>
        <taxon>Pseudomonadati</taxon>
        <taxon>Pseudomonadota</taxon>
        <taxon>Gammaproteobacteria</taxon>
        <taxon>Enterobacterales</taxon>
        <taxon>Pectobacteriaceae</taxon>
        <taxon>Dickeya</taxon>
    </lineage>
</organism>
<dbReference type="InterPro" id="IPR055007">
    <property type="entry name" value="NA-iREase2_dom"/>
</dbReference>
<sequence>MEKNKEAIINLYITYGFEYRKDLSDYEKIVFTISHGLFDNAIIVEISNNKESDSLEQELTDLGFNVKREHFESIEKTQNSLFNGFFSLKKTKALFDKDYDEHIKNIANSFPISEIEYNYIHSPYYKDSDYYESGSNILEDIHSEMKSHGPKLILIEAPAGFGKTCTAYEIGKLVSKNDNDRLILFAELSRDRHAKIFNHVLHKEVARSFPTVSPDLVLREIKNGKVVVILDGFDELLNEREDERFQFEKSQAMLETIGKILEINAKVILTTRKTAILQGDDFDEWIGSNSSNFDFTRYTLKEPSAQNWLGYQRSQLLNESRVNIKNLSNPVLLTFLRFIDNEEFNNMLINPDSIVENYFKLILRREMERQTLRLSVEEQSEFLKRLAQSMIKHNYIKTTKDKILDYLSESEIELIETSRSRYSSDARPTFEEMLDKLSNHALLDRSSTDEKIGFVNDFVLGHFVGMDLLSTDGEWLADSIFVEAAVNSFSSRTQASRLDVWDRLQESLKYLNDDERVTLELALLDRVTGVYRNSQFKDINFDTENLFATGSVEYCYFNECIFKNCTIDFSIFKSNTFISCCFYNCKTININLNNDFILPIMDEISREELSSCLDTSSITEKKPSEEDKIKAYILEKFWPIGKETIAFAHRPLFIFYRGSTYPTNEISITIDNLRKSGLIVSAKRKNWVGLDISGHNIQTIKEILGR</sequence>
<dbReference type="AlphaFoldDB" id="A0A3N0FXB9"/>
<dbReference type="OrthoDB" id="156143at2"/>
<evidence type="ECO:0000259" key="1">
    <source>
        <dbReference type="Pfam" id="PF22723"/>
    </source>
</evidence>
<dbReference type="SUPFAM" id="SSF52540">
    <property type="entry name" value="P-loop containing nucleoside triphosphate hydrolases"/>
    <property type="match status" value="1"/>
</dbReference>
<protein>
    <submittedName>
        <fullName evidence="2">AAA family ATPase</fullName>
    </submittedName>
</protein>
<gene>
    <name evidence="2" type="ORF">EF878_14645</name>
</gene>
<dbReference type="Proteomes" id="UP000276061">
    <property type="component" value="Unassembled WGS sequence"/>
</dbReference>
<dbReference type="Gene3D" id="3.40.50.300">
    <property type="entry name" value="P-loop containing nucleotide triphosphate hydrolases"/>
    <property type="match status" value="1"/>
</dbReference>
<accession>A0A3N0FXB9</accession>
<dbReference type="Pfam" id="PF22723">
    <property type="entry name" value="NA-iREase2"/>
    <property type="match status" value="1"/>
</dbReference>
<evidence type="ECO:0000313" key="2">
    <source>
        <dbReference type="EMBL" id="RNM04651.1"/>
    </source>
</evidence>
<comment type="caution">
    <text evidence="2">The sequence shown here is derived from an EMBL/GenBank/DDBJ whole genome shotgun (WGS) entry which is preliminary data.</text>
</comment>
<proteinExistence type="predicted"/>